<evidence type="ECO:0000313" key="4">
    <source>
        <dbReference type="Proteomes" id="UP001286313"/>
    </source>
</evidence>
<feature type="region of interest" description="Disordered" evidence="1">
    <location>
        <begin position="1"/>
        <end position="165"/>
    </location>
</feature>
<dbReference type="GO" id="GO:0030414">
    <property type="term" value="F:peptidase inhibitor activity"/>
    <property type="evidence" value="ECO:0007669"/>
    <property type="project" value="InterPro"/>
</dbReference>
<organism evidence="3 4">
    <name type="scientific">Petrolisthes cinctipes</name>
    <name type="common">Flat porcelain crab</name>
    <dbReference type="NCBI Taxonomy" id="88211"/>
    <lineage>
        <taxon>Eukaryota</taxon>
        <taxon>Metazoa</taxon>
        <taxon>Ecdysozoa</taxon>
        <taxon>Arthropoda</taxon>
        <taxon>Crustacea</taxon>
        <taxon>Multicrustacea</taxon>
        <taxon>Malacostraca</taxon>
        <taxon>Eumalacostraca</taxon>
        <taxon>Eucarida</taxon>
        <taxon>Decapoda</taxon>
        <taxon>Pleocyemata</taxon>
        <taxon>Anomura</taxon>
        <taxon>Galatheoidea</taxon>
        <taxon>Porcellanidae</taxon>
        <taxon>Petrolisthes</taxon>
    </lineage>
</organism>
<dbReference type="GO" id="GO:0005576">
    <property type="term" value="C:extracellular region"/>
    <property type="evidence" value="ECO:0007669"/>
    <property type="project" value="InterPro"/>
</dbReference>
<dbReference type="PROSITE" id="PS51390">
    <property type="entry name" value="WAP"/>
    <property type="match status" value="1"/>
</dbReference>
<feature type="domain" description="WAP" evidence="2">
    <location>
        <begin position="194"/>
        <end position="244"/>
    </location>
</feature>
<name>A0AAE1BUB9_PETCI</name>
<feature type="compositionally biased region" description="Acidic residues" evidence="1">
    <location>
        <begin position="334"/>
        <end position="343"/>
    </location>
</feature>
<feature type="compositionally biased region" description="Basic and acidic residues" evidence="1">
    <location>
        <begin position="265"/>
        <end position="285"/>
    </location>
</feature>
<dbReference type="Proteomes" id="UP001286313">
    <property type="component" value="Unassembled WGS sequence"/>
</dbReference>
<dbReference type="Pfam" id="PF00095">
    <property type="entry name" value="WAP"/>
    <property type="match status" value="1"/>
</dbReference>
<proteinExistence type="predicted"/>
<dbReference type="SMART" id="SM00217">
    <property type="entry name" value="WAP"/>
    <property type="match status" value="1"/>
</dbReference>
<dbReference type="AlphaFoldDB" id="A0AAE1BUB9"/>
<dbReference type="Gene3D" id="4.10.75.10">
    <property type="entry name" value="Elafin-like"/>
    <property type="match status" value="1"/>
</dbReference>
<evidence type="ECO:0000313" key="3">
    <source>
        <dbReference type="EMBL" id="KAK3857211.1"/>
    </source>
</evidence>
<feature type="compositionally biased region" description="Low complexity" evidence="1">
    <location>
        <begin position="307"/>
        <end position="333"/>
    </location>
</feature>
<dbReference type="InterPro" id="IPR008197">
    <property type="entry name" value="WAP_dom"/>
</dbReference>
<dbReference type="InterPro" id="IPR036645">
    <property type="entry name" value="Elafin-like_sf"/>
</dbReference>
<dbReference type="EMBL" id="JAWQEG010005664">
    <property type="protein sequence ID" value="KAK3857211.1"/>
    <property type="molecule type" value="Genomic_DNA"/>
</dbReference>
<protein>
    <recommendedName>
        <fullName evidence="2">WAP domain-containing protein</fullName>
    </recommendedName>
</protein>
<evidence type="ECO:0000259" key="2">
    <source>
        <dbReference type="PROSITE" id="PS51390"/>
    </source>
</evidence>
<dbReference type="SUPFAM" id="SSF57256">
    <property type="entry name" value="Elafin-like"/>
    <property type="match status" value="1"/>
</dbReference>
<gene>
    <name evidence="3" type="ORF">Pcinc_036523</name>
</gene>
<keyword evidence="4" id="KW-1185">Reference proteome</keyword>
<comment type="caution">
    <text evidence="3">The sequence shown here is derived from an EMBL/GenBank/DDBJ whole genome shotgun (WGS) entry which is preliminary data.</text>
</comment>
<feature type="compositionally biased region" description="Low complexity" evidence="1">
    <location>
        <begin position="14"/>
        <end position="27"/>
    </location>
</feature>
<reference evidence="3" key="1">
    <citation type="submission" date="2023-10" db="EMBL/GenBank/DDBJ databases">
        <title>Genome assemblies of two species of porcelain crab, Petrolisthes cinctipes and Petrolisthes manimaculis (Anomura: Porcellanidae).</title>
        <authorList>
            <person name="Angst P."/>
        </authorList>
    </citation>
    <scope>NUCLEOTIDE SEQUENCE</scope>
    <source>
        <strain evidence="3">PB745_01</strain>
        <tissue evidence="3">Gill</tissue>
    </source>
</reference>
<sequence length="349" mass="36417">MAALTSSLPNTPGRRTTATRSLTRSPNSPSPSNPTDVKSSPAATTSRRIRPTGSSVRPTGSSVRPAGSSVRPAGSSVRPAGSSVRPAGSSVRPKAPAPPRVRSRPGVPIRPKSPSRPTPSGAARLQTPAHRTPSSFLTTTVGRQGTTVATTATETETVTEPVTQEVREVGVNGWLAAPTQAPASPLARTEPPPIPDKPGLCEAPKGFGVKCMSRMDQCSLDHHCPGATKCCMVGECGYLCVKPKPTSNEAKQPVKQTIKKNKTGLKNEEEVAESRTIEVALKEPEEGGEEGSNQRQKTEAGEGELNSTTTTTTTAGTTTTPTHTSTSTTITSSDVEEEPEDTLESPTQP</sequence>
<evidence type="ECO:0000256" key="1">
    <source>
        <dbReference type="SAM" id="MobiDB-lite"/>
    </source>
</evidence>
<feature type="region of interest" description="Disordered" evidence="1">
    <location>
        <begin position="244"/>
        <end position="349"/>
    </location>
</feature>
<accession>A0AAE1BUB9</accession>
<feature type="compositionally biased region" description="Polar residues" evidence="1">
    <location>
        <begin position="35"/>
        <end position="62"/>
    </location>
</feature>
<feature type="compositionally biased region" description="Polar residues" evidence="1">
    <location>
        <begin position="1"/>
        <end position="10"/>
    </location>
</feature>
<feature type="compositionally biased region" description="Low complexity" evidence="1">
    <location>
        <begin position="138"/>
        <end position="164"/>
    </location>
</feature>